<keyword evidence="3 6" id="KW-1133">Transmembrane helix</keyword>
<comment type="subcellular location">
    <subcellularLocation>
        <location evidence="1">Membrane</location>
        <topology evidence="1">Multi-pass membrane protein</topology>
    </subcellularLocation>
</comment>
<evidence type="ECO:0000256" key="6">
    <source>
        <dbReference type="SAM" id="Phobius"/>
    </source>
</evidence>
<gene>
    <name evidence="8" type="ORF">DSL72_007499</name>
</gene>
<keyword evidence="4 6" id="KW-0472">Membrane</keyword>
<protein>
    <recommendedName>
        <fullName evidence="7">Rhodopsin domain-containing protein</fullName>
    </recommendedName>
</protein>
<proteinExistence type="inferred from homology"/>
<feature type="transmembrane region" description="Helical" evidence="6">
    <location>
        <begin position="134"/>
        <end position="158"/>
    </location>
</feature>
<keyword evidence="2 6" id="KW-0812">Transmembrane</keyword>
<dbReference type="Proteomes" id="UP000672032">
    <property type="component" value="Chromosome 5"/>
</dbReference>
<feature type="transmembrane region" description="Helical" evidence="6">
    <location>
        <begin position="37"/>
        <end position="58"/>
    </location>
</feature>
<evidence type="ECO:0000256" key="3">
    <source>
        <dbReference type="ARBA" id="ARBA00022989"/>
    </source>
</evidence>
<evidence type="ECO:0000313" key="8">
    <source>
        <dbReference type="EMBL" id="QSZ34645.1"/>
    </source>
</evidence>
<sequence>MSSGLADLTPEQLAMPARQPPPGVVPNFANPDSTGHIFIIVGTIMLTLMLVLASLRFYTKIFVIRLITWDDSVTAGKFGTHLWDISIAHLFSKQFQIPGFFINWFSAFVWMTVKATFFLFYLQIFRPFIWLQRLIHFGQFVNVAFYISIITVTLYFTAPAPGQTWAEAFLSPRYTRTFNTTIPIASGSLVIPIFGVSNLQLSLHKKFGVMLIFATGLIACIASSLSIYYKTLLNKDTSDFTRMSLPVIVMARNVEMCVGISACCMPALSKLIRNRADWATLRSKLSSLFNLFSSNNINRPSKKRSQISEKSSITPAAGNNRPYVNLDDTHASFYELNTITAMHAFIHGPSIEQKSLAEEGIQLEYS</sequence>
<comment type="similarity">
    <text evidence="5">Belongs to the SAT4 family.</text>
</comment>
<dbReference type="PANTHER" id="PTHR33048:SF158">
    <property type="entry name" value="MEMBRANE PROTEIN PTH11-LIKE, PUTATIVE-RELATED"/>
    <property type="match status" value="1"/>
</dbReference>
<reference evidence="8" key="1">
    <citation type="submission" date="2020-10" db="EMBL/GenBank/DDBJ databases">
        <title>Genome Sequence of Monilinia vaccinii-corymbosi Sheds Light on Mummy Berry Disease Infection of Blueberry and Mating Type.</title>
        <authorList>
            <person name="Yow A.G."/>
            <person name="Zhang Y."/>
            <person name="Bansal K."/>
            <person name="Eacker S.M."/>
            <person name="Sullivan S."/>
            <person name="Liachko I."/>
            <person name="Cubeta M.A."/>
            <person name="Rollins J.A."/>
            <person name="Ashrafi H."/>
        </authorList>
    </citation>
    <scope>NUCLEOTIDE SEQUENCE</scope>
    <source>
        <strain evidence="8">RL-1</strain>
    </source>
</reference>
<evidence type="ECO:0000256" key="1">
    <source>
        <dbReference type="ARBA" id="ARBA00004141"/>
    </source>
</evidence>
<name>A0A8A3PHY2_9HELO</name>
<accession>A0A8A3PHY2</accession>
<dbReference type="InterPro" id="IPR052337">
    <property type="entry name" value="SAT4-like"/>
</dbReference>
<feature type="domain" description="Rhodopsin" evidence="7">
    <location>
        <begin position="72"/>
        <end position="273"/>
    </location>
</feature>
<feature type="transmembrane region" description="Helical" evidence="6">
    <location>
        <begin position="101"/>
        <end position="122"/>
    </location>
</feature>
<feature type="transmembrane region" description="Helical" evidence="6">
    <location>
        <begin position="208"/>
        <end position="229"/>
    </location>
</feature>
<evidence type="ECO:0000313" key="9">
    <source>
        <dbReference type="Proteomes" id="UP000672032"/>
    </source>
</evidence>
<evidence type="ECO:0000256" key="5">
    <source>
        <dbReference type="ARBA" id="ARBA00038359"/>
    </source>
</evidence>
<dbReference type="AlphaFoldDB" id="A0A8A3PHY2"/>
<evidence type="ECO:0000256" key="2">
    <source>
        <dbReference type="ARBA" id="ARBA00022692"/>
    </source>
</evidence>
<keyword evidence="9" id="KW-1185">Reference proteome</keyword>
<dbReference type="PANTHER" id="PTHR33048">
    <property type="entry name" value="PTH11-LIKE INTEGRAL MEMBRANE PROTEIN (AFU_ORTHOLOGUE AFUA_5G11245)"/>
    <property type="match status" value="1"/>
</dbReference>
<organism evidence="8 9">
    <name type="scientific">Monilinia vaccinii-corymbosi</name>
    <dbReference type="NCBI Taxonomy" id="61207"/>
    <lineage>
        <taxon>Eukaryota</taxon>
        <taxon>Fungi</taxon>
        <taxon>Dikarya</taxon>
        <taxon>Ascomycota</taxon>
        <taxon>Pezizomycotina</taxon>
        <taxon>Leotiomycetes</taxon>
        <taxon>Helotiales</taxon>
        <taxon>Sclerotiniaceae</taxon>
        <taxon>Monilinia</taxon>
    </lineage>
</organism>
<evidence type="ECO:0000259" key="7">
    <source>
        <dbReference type="Pfam" id="PF20684"/>
    </source>
</evidence>
<dbReference type="EMBL" id="CP063409">
    <property type="protein sequence ID" value="QSZ34645.1"/>
    <property type="molecule type" value="Genomic_DNA"/>
</dbReference>
<dbReference type="InterPro" id="IPR049326">
    <property type="entry name" value="Rhodopsin_dom_fungi"/>
</dbReference>
<evidence type="ECO:0000256" key="4">
    <source>
        <dbReference type="ARBA" id="ARBA00023136"/>
    </source>
</evidence>
<dbReference type="OrthoDB" id="444631at2759"/>
<dbReference type="GO" id="GO:0016020">
    <property type="term" value="C:membrane"/>
    <property type="evidence" value="ECO:0007669"/>
    <property type="project" value="UniProtKB-SubCell"/>
</dbReference>
<dbReference type="Pfam" id="PF20684">
    <property type="entry name" value="Fung_rhodopsin"/>
    <property type="match status" value="1"/>
</dbReference>
<feature type="transmembrane region" description="Helical" evidence="6">
    <location>
        <begin position="178"/>
        <end position="196"/>
    </location>
</feature>